<organism evidence="2 3">
    <name type="scientific">Marinobacterium nitratireducens</name>
    <dbReference type="NCBI Taxonomy" id="518897"/>
    <lineage>
        <taxon>Bacteria</taxon>
        <taxon>Pseudomonadati</taxon>
        <taxon>Pseudomonadota</taxon>
        <taxon>Gammaproteobacteria</taxon>
        <taxon>Oceanospirillales</taxon>
        <taxon>Oceanospirillaceae</taxon>
        <taxon>Marinobacterium</taxon>
    </lineage>
</organism>
<sequence>MIDSTFLVVLTACAIGLGAMIGGVVVWRHERKEVNTLRRSCEVLSRGLADSVRKPIKSEGCEQAYRSIREQA</sequence>
<keyword evidence="3" id="KW-1185">Reference proteome</keyword>
<feature type="transmembrane region" description="Helical" evidence="1">
    <location>
        <begin position="6"/>
        <end position="27"/>
    </location>
</feature>
<keyword evidence="1" id="KW-1133">Transmembrane helix</keyword>
<name>A0A917ZS00_9GAMM</name>
<keyword evidence="1" id="KW-0812">Transmembrane</keyword>
<keyword evidence="1" id="KW-0472">Membrane</keyword>
<gene>
    <name evidence="2" type="ORF">GCM10011348_46000</name>
</gene>
<dbReference type="Proteomes" id="UP000599578">
    <property type="component" value="Unassembled WGS sequence"/>
</dbReference>
<reference evidence="2 3" key="1">
    <citation type="journal article" date="2014" name="Int. J. Syst. Evol. Microbiol.">
        <title>Complete genome sequence of Corynebacterium casei LMG S-19264T (=DSM 44701T), isolated from a smear-ripened cheese.</title>
        <authorList>
            <consortium name="US DOE Joint Genome Institute (JGI-PGF)"/>
            <person name="Walter F."/>
            <person name="Albersmeier A."/>
            <person name="Kalinowski J."/>
            <person name="Ruckert C."/>
        </authorList>
    </citation>
    <scope>NUCLEOTIDE SEQUENCE [LARGE SCALE GENOMIC DNA]</scope>
    <source>
        <strain evidence="2 3">CGMCC 1.7286</strain>
    </source>
</reference>
<comment type="caution">
    <text evidence="2">The sequence shown here is derived from an EMBL/GenBank/DDBJ whole genome shotgun (WGS) entry which is preliminary data.</text>
</comment>
<accession>A0A917ZS00</accession>
<dbReference type="RefSeq" id="WP_188862994.1">
    <property type="nucleotide sequence ID" value="NZ_BMLT01000021.1"/>
</dbReference>
<dbReference type="AlphaFoldDB" id="A0A917ZS00"/>
<evidence type="ECO:0000313" key="2">
    <source>
        <dbReference type="EMBL" id="GGO89082.1"/>
    </source>
</evidence>
<protein>
    <submittedName>
        <fullName evidence="2">Uncharacterized protein</fullName>
    </submittedName>
</protein>
<dbReference type="EMBL" id="BMLT01000021">
    <property type="protein sequence ID" value="GGO89082.1"/>
    <property type="molecule type" value="Genomic_DNA"/>
</dbReference>
<evidence type="ECO:0000313" key="3">
    <source>
        <dbReference type="Proteomes" id="UP000599578"/>
    </source>
</evidence>
<evidence type="ECO:0000256" key="1">
    <source>
        <dbReference type="SAM" id="Phobius"/>
    </source>
</evidence>
<proteinExistence type="predicted"/>